<evidence type="ECO:0000256" key="2">
    <source>
        <dbReference type="SAM" id="SignalP"/>
    </source>
</evidence>
<evidence type="ECO:0008006" key="5">
    <source>
        <dbReference type="Google" id="ProtNLM"/>
    </source>
</evidence>
<keyword evidence="4" id="KW-1185">Reference proteome</keyword>
<evidence type="ECO:0000256" key="1">
    <source>
        <dbReference type="PROSITE-ProRule" id="PRU00339"/>
    </source>
</evidence>
<dbReference type="EMBL" id="BMOY01000063">
    <property type="protein sequence ID" value="GGJ14034.1"/>
    <property type="molecule type" value="Genomic_DNA"/>
</dbReference>
<dbReference type="Gene3D" id="1.25.40.10">
    <property type="entry name" value="Tetratricopeptide repeat domain"/>
    <property type="match status" value="1"/>
</dbReference>
<reference evidence="3" key="1">
    <citation type="journal article" date="2014" name="Int. J. Syst. Evol. Microbiol.">
        <title>Complete genome sequence of Corynebacterium casei LMG S-19264T (=DSM 44701T), isolated from a smear-ripened cheese.</title>
        <authorList>
            <consortium name="US DOE Joint Genome Institute (JGI-PGF)"/>
            <person name="Walter F."/>
            <person name="Albersmeier A."/>
            <person name="Kalinowski J."/>
            <person name="Ruckert C."/>
        </authorList>
    </citation>
    <scope>NUCLEOTIDE SEQUENCE</scope>
    <source>
        <strain evidence="3">JCM 18487</strain>
    </source>
</reference>
<reference evidence="3" key="2">
    <citation type="submission" date="2020-09" db="EMBL/GenBank/DDBJ databases">
        <authorList>
            <person name="Sun Q."/>
            <person name="Ohkuma M."/>
        </authorList>
    </citation>
    <scope>NUCLEOTIDE SEQUENCE</scope>
    <source>
        <strain evidence="3">JCM 18487</strain>
    </source>
</reference>
<evidence type="ECO:0000313" key="3">
    <source>
        <dbReference type="EMBL" id="GGJ14034.1"/>
    </source>
</evidence>
<dbReference type="Pfam" id="PF13432">
    <property type="entry name" value="TPR_16"/>
    <property type="match status" value="1"/>
</dbReference>
<keyword evidence="2" id="KW-0732">Signal</keyword>
<name>A0A917KIY3_9BACL</name>
<dbReference type="Pfam" id="PF14559">
    <property type="entry name" value="TPR_19"/>
    <property type="match status" value="1"/>
</dbReference>
<feature type="signal peptide" evidence="2">
    <location>
        <begin position="1"/>
        <end position="28"/>
    </location>
</feature>
<dbReference type="AlphaFoldDB" id="A0A917KIY3"/>
<feature type="repeat" description="TPR" evidence="1">
    <location>
        <begin position="75"/>
        <end position="108"/>
    </location>
</feature>
<accession>A0A917KIY3</accession>
<dbReference type="InterPro" id="IPR011990">
    <property type="entry name" value="TPR-like_helical_dom_sf"/>
</dbReference>
<dbReference type="PROSITE" id="PS50005">
    <property type="entry name" value="TPR"/>
    <property type="match status" value="1"/>
</dbReference>
<dbReference type="Proteomes" id="UP000637695">
    <property type="component" value="Unassembled WGS sequence"/>
</dbReference>
<organism evidence="3 4">
    <name type="scientific">Alicyclobacillus cellulosilyticus</name>
    <dbReference type="NCBI Taxonomy" id="1003997"/>
    <lineage>
        <taxon>Bacteria</taxon>
        <taxon>Bacillati</taxon>
        <taxon>Bacillota</taxon>
        <taxon>Bacilli</taxon>
        <taxon>Bacillales</taxon>
        <taxon>Alicyclobacillaceae</taxon>
        <taxon>Alicyclobacillus</taxon>
    </lineage>
</organism>
<protein>
    <recommendedName>
        <fullName evidence="5">Tetratricopeptide repeat protein</fullName>
    </recommendedName>
</protein>
<keyword evidence="1" id="KW-0802">TPR repeat</keyword>
<sequence>MKRVAILSSLVLALTLTGCGLTNRTANAEPNAQKQGTVVRQSNSGQTMILGGTAYFGKAKLQHFIQVARQRPKDVQAQLDAARSAYVNGQYQLALNYYKKAATLEPKNGEIENFIGNVYLRGLNKPRAALPYYQKATRLSPKYMFGWLNLAITEVTLGNKAAARAVLKEGLQKVPKSDPNYKALQQELASLK</sequence>
<proteinExistence type="predicted"/>
<dbReference type="SMART" id="SM00028">
    <property type="entry name" value="TPR"/>
    <property type="match status" value="3"/>
</dbReference>
<dbReference type="InterPro" id="IPR019734">
    <property type="entry name" value="TPR_rpt"/>
</dbReference>
<dbReference type="RefSeq" id="WP_188883444.1">
    <property type="nucleotide sequence ID" value="NZ_BMOY01000063.1"/>
</dbReference>
<dbReference type="SUPFAM" id="SSF48452">
    <property type="entry name" value="TPR-like"/>
    <property type="match status" value="1"/>
</dbReference>
<gene>
    <name evidence="3" type="ORF">GCM10010885_24230</name>
</gene>
<feature type="chain" id="PRO_5038077674" description="Tetratricopeptide repeat protein" evidence="2">
    <location>
        <begin position="29"/>
        <end position="192"/>
    </location>
</feature>
<evidence type="ECO:0000313" key="4">
    <source>
        <dbReference type="Proteomes" id="UP000637695"/>
    </source>
</evidence>
<dbReference type="PROSITE" id="PS51257">
    <property type="entry name" value="PROKAR_LIPOPROTEIN"/>
    <property type="match status" value="1"/>
</dbReference>
<comment type="caution">
    <text evidence="3">The sequence shown here is derived from an EMBL/GenBank/DDBJ whole genome shotgun (WGS) entry which is preliminary data.</text>
</comment>